<organism evidence="8 9">
    <name type="scientific">Reichenbachiella agariperforans</name>
    <dbReference type="NCBI Taxonomy" id="156994"/>
    <lineage>
        <taxon>Bacteria</taxon>
        <taxon>Pseudomonadati</taxon>
        <taxon>Bacteroidota</taxon>
        <taxon>Cytophagia</taxon>
        <taxon>Cytophagales</taxon>
        <taxon>Reichenbachiellaceae</taxon>
        <taxon>Reichenbachiella</taxon>
    </lineage>
</organism>
<dbReference type="EMBL" id="FRAA01000003">
    <property type="protein sequence ID" value="SHK19004.1"/>
    <property type="molecule type" value="Genomic_DNA"/>
</dbReference>
<feature type="domain" description="NADH:quinone oxidoreductase/Mrp antiporter transmembrane" evidence="7">
    <location>
        <begin position="130"/>
        <end position="409"/>
    </location>
</feature>
<feature type="transmembrane region" description="Helical" evidence="5">
    <location>
        <begin position="456"/>
        <end position="476"/>
    </location>
</feature>
<dbReference type="HAMAP" id="MF_00445">
    <property type="entry name" value="NDH1_NuoN_1"/>
    <property type="match status" value="1"/>
</dbReference>
<comment type="similarity">
    <text evidence="5">Belongs to the complex I subunit 2 family.</text>
</comment>
<dbReference type="PANTHER" id="PTHR22773">
    <property type="entry name" value="NADH DEHYDROGENASE"/>
    <property type="match status" value="1"/>
</dbReference>
<dbReference type="Pfam" id="PF00361">
    <property type="entry name" value="Proton_antipo_M"/>
    <property type="match status" value="1"/>
</dbReference>
<keyword evidence="5" id="KW-0813">Transport</keyword>
<protein>
    <recommendedName>
        <fullName evidence="5">NADH-quinone oxidoreductase subunit N</fullName>
        <ecNumber evidence="5">7.1.1.-</ecNumber>
    </recommendedName>
    <alternativeName>
        <fullName evidence="5">NADH dehydrogenase I subunit N</fullName>
    </alternativeName>
    <alternativeName>
        <fullName evidence="5">NDH-1 subunit N</fullName>
    </alternativeName>
</protein>
<dbReference type="AlphaFoldDB" id="A0A1M6QFC0"/>
<dbReference type="Proteomes" id="UP000184474">
    <property type="component" value="Unassembled WGS sequence"/>
</dbReference>
<evidence type="ECO:0000256" key="1">
    <source>
        <dbReference type="ARBA" id="ARBA00004127"/>
    </source>
</evidence>
<feature type="transmembrane region" description="Helical" evidence="5">
    <location>
        <begin position="167"/>
        <end position="188"/>
    </location>
</feature>
<evidence type="ECO:0000313" key="9">
    <source>
        <dbReference type="Proteomes" id="UP000184474"/>
    </source>
</evidence>
<comment type="subcellular location">
    <subcellularLocation>
        <location evidence="5">Cell membrane</location>
        <topology evidence="5">Multi-pass membrane protein</topology>
    </subcellularLocation>
    <subcellularLocation>
        <location evidence="1">Endomembrane system</location>
        <topology evidence="1">Multi-pass membrane protein</topology>
    </subcellularLocation>
    <subcellularLocation>
        <location evidence="6">Membrane</location>
        <topology evidence="6">Multi-pass membrane protein</topology>
    </subcellularLocation>
</comment>
<keyword evidence="5" id="KW-0520">NAD</keyword>
<evidence type="ECO:0000256" key="3">
    <source>
        <dbReference type="ARBA" id="ARBA00022989"/>
    </source>
</evidence>
<comment type="function">
    <text evidence="5">NDH-1 shuttles electrons from NADH, via FMN and iron-sulfur (Fe-S) centers, to quinones in the respiratory chain. The immediate electron acceptor for the enzyme in this species is believed to be a menaquinone. Couples the redox reaction to proton translocation (for every two electrons transferred, four hydrogen ions are translocated across the cytoplasmic membrane), and thus conserves the redox energy in a proton gradient.</text>
</comment>
<reference evidence="9" key="1">
    <citation type="submission" date="2016-11" db="EMBL/GenBank/DDBJ databases">
        <authorList>
            <person name="Varghese N."/>
            <person name="Submissions S."/>
        </authorList>
    </citation>
    <scope>NUCLEOTIDE SEQUENCE [LARGE SCALE GENOMIC DNA]</scope>
    <source>
        <strain evidence="9">DSM 26134</strain>
    </source>
</reference>
<dbReference type="RefSeq" id="WP_073122378.1">
    <property type="nucleotide sequence ID" value="NZ_FRAA01000003.1"/>
</dbReference>
<keyword evidence="3 5" id="KW-1133">Transmembrane helix</keyword>
<comment type="catalytic activity">
    <reaction evidence="5">
        <text>a quinone + NADH + 5 H(+)(in) = a quinol + NAD(+) + 4 H(+)(out)</text>
        <dbReference type="Rhea" id="RHEA:57888"/>
        <dbReference type="ChEBI" id="CHEBI:15378"/>
        <dbReference type="ChEBI" id="CHEBI:24646"/>
        <dbReference type="ChEBI" id="CHEBI:57540"/>
        <dbReference type="ChEBI" id="CHEBI:57945"/>
        <dbReference type="ChEBI" id="CHEBI:132124"/>
    </reaction>
</comment>
<dbReference type="InterPro" id="IPR010096">
    <property type="entry name" value="NADH-Q_OxRdtase_suN/2"/>
</dbReference>
<keyword evidence="5" id="KW-1003">Cell membrane</keyword>
<comment type="subunit">
    <text evidence="5">NDH-1 is composed of 14 different subunits. Subunits NuoA, H, J, K, L, M, N constitute the membrane sector of the complex.</text>
</comment>
<dbReference type="InterPro" id="IPR001750">
    <property type="entry name" value="ND/Mrp_TM"/>
</dbReference>
<keyword evidence="5" id="KW-0874">Quinone</keyword>
<feature type="transmembrane region" description="Helical" evidence="5">
    <location>
        <begin position="333"/>
        <end position="350"/>
    </location>
</feature>
<dbReference type="GO" id="GO:0008137">
    <property type="term" value="F:NADH dehydrogenase (ubiquinone) activity"/>
    <property type="evidence" value="ECO:0007669"/>
    <property type="project" value="InterPro"/>
</dbReference>
<keyword evidence="4 5" id="KW-0472">Membrane</keyword>
<dbReference type="PRINTS" id="PR01437">
    <property type="entry name" value="NUOXDRDTASE4"/>
</dbReference>
<feature type="transmembrane region" description="Helical" evidence="5">
    <location>
        <begin position="136"/>
        <end position="155"/>
    </location>
</feature>
<feature type="transmembrane region" description="Helical" evidence="5">
    <location>
        <begin position="275"/>
        <end position="294"/>
    </location>
</feature>
<accession>A0A1M6QFC0</accession>
<keyword evidence="5" id="KW-1278">Translocase</keyword>
<evidence type="ECO:0000256" key="5">
    <source>
        <dbReference type="HAMAP-Rule" id="MF_00445"/>
    </source>
</evidence>
<gene>
    <name evidence="5" type="primary">nuoN</name>
    <name evidence="8" type="ORF">SAMN04488028_103307</name>
</gene>
<name>A0A1M6QFC0_REIAG</name>
<dbReference type="GO" id="GO:0005886">
    <property type="term" value="C:plasma membrane"/>
    <property type="evidence" value="ECO:0007669"/>
    <property type="project" value="UniProtKB-SubCell"/>
</dbReference>
<feature type="transmembrane region" description="Helical" evidence="5">
    <location>
        <begin position="51"/>
        <end position="69"/>
    </location>
</feature>
<proteinExistence type="inferred from homology"/>
<feature type="transmembrane region" description="Helical" evidence="5">
    <location>
        <begin position="81"/>
        <end position="101"/>
    </location>
</feature>
<dbReference type="GO" id="GO:0048038">
    <property type="term" value="F:quinone binding"/>
    <property type="evidence" value="ECO:0007669"/>
    <property type="project" value="UniProtKB-KW"/>
</dbReference>
<feature type="transmembrane region" description="Helical" evidence="5">
    <location>
        <begin position="208"/>
        <end position="231"/>
    </location>
</feature>
<dbReference type="NCBIfam" id="TIGR01770">
    <property type="entry name" value="NDH_I_N"/>
    <property type="match status" value="1"/>
</dbReference>
<feature type="transmembrane region" description="Helical" evidence="5">
    <location>
        <begin position="20"/>
        <end position="39"/>
    </location>
</feature>
<dbReference type="GO" id="GO:0012505">
    <property type="term" value="C:endomembrane system"/>
    <property type="evidence" value="ECO:0007669"/>
    <property type="project" value="UniProtKB-SubCell"/>
</dbReference>
<keyword evidence="9" id="KW-1185">Reference proteome</keyword>
<feature type="transmembrane region" description="Helical" evidence="5">
    <location>
        <begin position="113"/>
        <end position="130"/>
    </location>
</feature>
<dbReference type="GO" id="GO:0042773">
    <property type="term" value="P:ATP synthesis coupled electron transport"/>
    <property type="evidence" value="ECO:0007669"/>
    <property type="project" value="InterPro"/>
</dbReference>
<evidence type="ECO:0000259" key="7">
    <source>
        <dbReference type="Pfam" id="PF00361"/>
    </source>
</evidence>
<feature type="transmembrane region" description="Helical" evidence="5">
    <location>
        <begin position="306"/>
        <end position="327"/>
    </location>
</feature>
<feature type="transmembrane region" description="Helical" evidence="5">
    <location>
        <begin position="415"/>
        <end position="435"/>
    </location>
</feature>
<dbReference type="InterPro" id="IPR003918">
    <property type="entry name" value="NADH_UbQ_OxRdtase"/>
</dbReference>
<keyword evidence="2 5" id="KW-0812">Transmembrane</keyword>
<dbReference type="STRING" id="156994.SAMN04488028_103307"/>
<evidence type="ECO:0000313" key="8">
    <source>
        <dbReference type="EMBL" id="SHK19004.1"/>
    </source>
</evidence>
<evidence type="ECO:0000256" key="6">
    <source>
        <dbReference type="RuleBase" id="RU000320"/>
    </source>
</evidence>
<evidence type="ECO:0000256" key="4">
    <source>
        <dbReference type="ARBA" id="ARBA00023136"/>
    </source>
</evidence>
<evidence type="ECO:0000256" key="2">
    <source>
        <dbReference type="ARBA" id="ARBA00022692"/>
    </source>
</evidence>
<sequence length="484" mass="53298">MKQSEFIAYITTLIGEFGYLLPEMTLIAGSLFLVVLDLLYKGTAAATVRTLATLVVLAATSLAIDAAPIEGAYLNGVLAQTAVTPTLKYFFVLMTAAVLLYPNSRVQRRTGEYQYLILMVLLGTFFLIQAQNLLLFYVALELVSITSYVLIAFSFQRKGFEAGIKYLLFGAMSSGLMLYGLSLIYGLSGSLDLALIPQMVAQSSDPTWLNLALMLFFVGIFFKLALVPFHIWSPDAYEAGPTAAIALISVLPKVAILVFFYQFTQLLDTTDVELFNWQYALSILAIGSMFVGNLSALRQNNAKRMMAYSSIAHAGTLLIGVIVGTAFGYEAMLFYAVVYGVMNVGVFYFIDWMEKNELENISDLAGLGRQFPAVGVCMTVLLVSLVGLPPTGGFSAKLLVFSSLWDVYLQSSDSYLLWLFALGILNSAISLFYYLKIPYYLFLKTTNSTQRYRVGAVSVVFLACTALLVLAIFFMADLLLEMLF</sequence>
<dbReference type="EC" id="7.1.1.-" evidence="5"/>
<dbReference type="GO" id="GO:0050136">
    <property type="term" value="F:NADH dehydrogenase (quinone) (non-electrogenic) activity"/>
    <property type="evidence" value="ECO:0007669"/>
    <property type="project" value="UniProtKB-UniRule"/>
</dbReference>
<feature type="transmembrane region" description="Helical" evidence="5">
    <location>
        <begin position="243"/>
        <end position="263"/>
    </location>
</feature>
<feature type="transmembrane region" description="Helical" evidence="5">
    <location>
        <begin position="371"/>
        <end position="395"/>
    </location>
</feature>